<dbReference type="PANTHER" id="PTHR12121">
    <property type="entry name" value="CARBON CATABOLITE REPRESSOR PROTEIN 4"/>
    <property type="match status" value="1"/>
</dbReference>
<dbReference type="EMBL" id="QEAP01000685">
    <property type="protein sequence ID" value="TPX60618.1"/>
    <property type="molecule type" value="Genomic_DNA"/>
</dbReference>
<dbReference type="OrthoDB" id="428734at2759"/>
<evidence type="ECO:0000313" key="4">
    <source>
        <dbReference type="Proteomes" id="UP000320333"/>
    </source>
</evidence>
<dbReference type="Pfam" id="PF03372">
    <property type="entry name" value="Exo_endo_phos"/>
    <property type="match status" value="1"/>
</dbReference>
<gene>
    <name evidence="3" type="ORF">CcCBS67573_g08990</name>
</gene>
<dbReference type="SUPFAM" id="SSF56219">
    <property type="entry name" value="DNase I-like"/>
    <property type="match status" value="1"/>
</dbReference>
<dbReference type="PANTHER" id="PTHR12121:SF34">
    <property type="entry name" value="PROTEIN ANGEL"/>
    <property type="match status" value="1"/>
</dbReference>
<dbReference type="Gene3D" id="3.60.10.10">
    <property type="entry name" value="Endonuclease/exonuclease/phosphatase"/>
    <property type="match status" value="1"/>
</dbReference>
<feature type="region of interest" description="Disordered" evidence="1">
    <location>
        <begin position="150"/>
        <end position="178"/>
    </location>
</feature>
<dbReference type="InterPro" id="IPR050410">
    <property type="entry name" value="CCR4/nocturin_mRNA_transcr"/>
</dbReference>
<feature type="domain" description="Endonuclease/exonuclease/phosphatase" evidence="2">
    <location>
        <begin position="24"/>
        <end position="422"/>
    </location>
</feature>
<evidence type="ECO:0000256" key="1">
    <source>
        <dbReference type="SAM" id="MobiDB-lite"/>
    </source>
</evidence>
<evidence type="ECO:0000313" key="3">
    <source>
        <dbReference type="EMBL" id="TPX60618.1"/>
    </source>
</evidence>
<dbReference type="Proteomes" id="UP000320333">
    <property type="component" value="Unassembled WGS sequence"/>
</dbReference>
<organism evidence="3 4">
    <name type="scientific">Chytriomyces confervae</name>
    <dbReference type="NCBI Taxonomy" id="246404"/>
    <lineage>
        <taxon>Eukaryota</taxon>
        <taxon>Fungi</taxon>
        <taxon>Fungi incertae sedis</taxon>
        <taxon>Chytridiomycota</taxon>
        <taxon>Chytridiomycota incertae sedis</taxon>
        <taxon>Chytridiomycetes</taxon>
        <taxon>Chytridiales</taxon>
        <taxon>Chytriomycetaceae</taxon>
        <taxon>Chytriomyces</taxon>
    </lineage>
</organism>
<proteinExistence type="predicted"/>
<protein>
    <recommendedName>
        <fullName evidence="2">Endonuclease/exonuclease/phosphatase domain-containing protein</fullName>
    </recommendedName>
</protein>
<sequence>MHVRHRRWKLKDRRKGFHDCFTLMTYNVLSDTLAQRHPQLYSHSSNSDMRWKNRAEVILRDIEYLAPDVLCLQEVEPRAFETVFQLRLGRLGYTGRYCRRLGDAVDGCALFYKHNVFALRHAEDLDFKSVTGKDNVAIIAVLDLIEHSSTPLSYSSSSNSTRSSTSSVNSSVSNLQPSSSTRSVCVATTHLLFNTKRGLLKLAQLHSLTQRCQQLASRYNTLYSTVICGDMNMTEESAMYHYILAGETEPFLLNENFISGQIRMSSSQPDTPYSILEHRRRSRVELISAPGEPGLNQFAHEPVCFTGNGLDPVYSLLGSKTGLVRHGFYFRDAVLGLDRDSGYNGIGYCAGELDRYYSTWHSASQALVDFIFHSDMHSSETGQPPSAADYKSRLAVKQVLELPRRTDDIAPRMPSHSVPSDHVPLMVQFAFV</sequence>
<name>A0A507EBP3_9FUNG</name>
<comment type="caution">
    <text evidence="3">The sequence shown here is derived from an EMBL/GenBank/DDBJ whole genome shotgun (WGS) entry which is preliminary data.</text>
</comment>
<dbReference type="GO" id="GO:0000175">
    <property type="term" value="F:3'-5'-RNA exonuclease activity"/>
    <property type="evidence" value="ECO:0007669"/>
    <property type="project" value="TreeGrafter"/>
</dbReference>
<keyword evidence="4" id="KW-1185">Reference proteome</keyword>
<dbReference type="InterPro" id="IPR005135">
    <property type="entry name" value="Endo/exonuclease/phosphatase"/>
</dbReference>
<dbReference type="AlphaFoldDB" id="A0A507EBP3"/>
<reference evidence="3 4" key="1">
    <citation type="journal article" date="2019" name="Sci. Rep.">
        <title>Comparative genomics of chytrid fungi reveal insights into the obligate biotrophic and pathogenic lifestyle of Synchytrium endobioticum.</title>
        <authorList>
            <person name="van de Vossenberg B.T.L.H."/>
            <person name="Warris S."/>
            <person name="Nguyen H.D.T."/>
            <person name="van Gent-Pelzer M.P.E."/>
            <person name="Joly D.L."/>
            <person name="van de Geest H.C."/>
            <person name="Bonants P.J.M."/>
            <person name="Smith D.S."/>
            <person name="Levesque C.A."/>
            <person name="van der Lee T.A.J."/>
        </authorList>
    </citation>
    <scope>NUCLEOTIDE SEQUENCE [LARGE SCALE GENOMIC DNA]</scope>
    <source>
        <strain evidence="3 4">CBS 675.73</strain>
    </source>
</reference>
<dbReference type="InterPro" id="IPR036691">
    <property type="entry name" value="Endo/exonu/phosph_ase_sf"/>
</dbReference>
<accession>A0A507EBP3</accession>
<dbReference type="STRING" id="246404.A0A507EBP3"/>
<evidence type="ECO:0000259" key="2">
    <source>
        <dbReference type="Pfam" id="PF03372"/>
    </source>
</evidence>